<keyword evidence="3" id="KW-0560">Oxidoreductase</keyword>
<dbReference type="Pfam" id="PF16078">
    <property type="entry name" value="2-oxogl_dehyd_N"/>
    <property type="match status" value="1"/>
</dbReference>
<accession>A0ABQ5H6L8</accession>
<gene>
    <name evidence="10" type="ORF">Tco_1057796</name>
</gene>
<feature type="domain" description="2-oxoglutarate dehydrogenase E1 component N-terminal" evidence="9">
    <location>
        <begin position="64"/>
        <end position="101"/>
    </location>
</feature>
<comment type="cofactor">
    <cofactor evidence="1">
        <name>thiamine diphosphate</name>
        <dbReference type="ChEBI" id="CHEBI:58937"/>
    </cofactor>
</comment>
<feature type="region of interest" description="Disordered" evidence="8">
    <location>
        <begin position="23"/>
        <end position="52"/>
    </location>
</feature>
<feature type="compositionally biased region" description="Polar residues" evidence="8">
    <location>
        <begin position="35"/>
        <end position="49"/>
    </location>
</feature>
<evidence type="ECO:0000313" key="11">
    <source>
        <dbReference type="Proteomes" id="UP001151760"/>
    </source>
</evidence>
<comment type="similarity">
    <text evidence="2">Belongs to the alpha-ketoglutarate dehydrogenase family.</text>
</comment>
<comment type="function">
    <text evidence="5">The 2-oxoglutarate dehydrogenase complex catalyzes the overall conversion of 2-oxoglutarate to succinyl-CoA and CO(2). It contains multiple copies of three enzymatic components: 2-oxoglutarate dehydrogenase (E1), dihydrolipoamide succinyltransferase (E2) and lipoamide dehydrogenase (E3).</text>
</comment>
<dbReference type="Proteomes" id="UP001151760">
    <property type="component" value="Unassembled WGS sequence"/>
</dbReference>
<evidence type="ECO:0000256" key="7">
    <source>
        <dbReference type="ARBA" id="ARBA00042984"/>
    </source>
</evidence>
<evidence type="ECO:0000256" key="6">
    <source>
        <dbReference type="ARBA" id="ARBA00040267"/>
    </source>
</evidence>
<evidence type="ECO:0000259" key="9">
    <source>
        <dbReference type="Pfam" id="PF16078"/>
    </source>
</evidence>
<evidence type="ECO:0000256" key="3">
    <source>
        <dbReference type="ARBA" id="ARBA00023002"/>
    </source>
</evidence>
<name>A0ABQ5H6L8_9ASTR</name>
<evidence type="ECO:0000256" key="4">
    <source>
        <dbReference type="ARBA" id="ARBA00023052"/>
    </source>
</evidence>
<comment type="caution">
    <text evidence="10">The sequence shown here is derived from an EMBL/GenBank/DDBJ whole genome shotgun (WGS) entry which is preliminary data.</text>
</comment>
<sequence length="172" mass="19420">MTWFRAGSSVVKLAIRKTVSQARSHTSRTRMLPSRTRQFHSTVSKSKAQSAPVPRAIPLSRLTDSFLDGTSNVHLEELQRAWEADPNSVDESWDNFFRNFVGQAATLPGISSQTIQESMCLLFLVRAYQVYGHMKVKLDPLGLEQREIPDDLDPALYGFSEADLDREFFLGV</sequence>
<evidence type="ECO:0000256" key="5">
    <source>
        <dbReference type="ARBA" id="ARBA00037426"/>
    </source>
</evidence>
<dbReference type="InterPro" id="IPR011603">
    <property type="entry name" value="2oxoglutarate_DH_E1"/>
</dbReference>
<proteinExistence type="inferred from homology"/>
<dbReference type="InterPro" id="IPR032106">
    <property type="entry name" value="2-oxogl_dehyd_N"/>
</dbReference>
<evidence type="ECO:0000313" key="10">
    <source>
        <dbReference type="EMBL" id="GJT83454.1"/>
    </source>
</evidence>
<keyword evidence="11" id="KW-1185">Reference proteome</keyword>
<dbReference type="Gene3D" id="1.10.287.1150">
    <property type="entry name" value="TPP helical domain"/>
    <property type="match status" value="1"/>
</dbReference>
<evidence type="ECO:0000256" key="1">
    <source>
        <dbReference type="ARBA" id="ARBA00001964"/>
    </source>
</evidence>
<organism evidence="10 11">
    <name type="scientific">Tanacetum coccineum</name>
    <dbReference type="NCBI Taxonomy" id="301880"/>
    <lineage>
        <taxon>Eukaryota</taxon>
        <taxon>Viridiplantae</taxon>
        <taxon>Streptophyta</taxon>
        <taxon>Embryophyta</taxon>
        <taxon>Tracheophyta</taxon>
        <taxon>Spermatophyta</taxon>
        <taxon>Magnoliopsida</taxon>
        <taxon>eudicotyledons</taxon>
        <taxon>Gunneridae</taxon>
        <taxon>Pentapetalae</taxon>
        <taxon>asterids</taxon>
        <taxon>campanulids</taxon>
        <taxon>Asterales</taxon>
        <taxon>Asteraceae</taxon>
        <taxon>Asteroideae</taxon>
        <taxon>Anthemideae</taxon>
        <taxon>Anthemidinae</taxon>
        <taxon>Tanacetum</taxon>
    </lineage>
</organism>
<evidence type="ECO:0000256" key="2">
    <source>
        <dbReference type="ARBA" id="ARBA00006936"/>
    </source>
</evidence>
<keyword evidence="4" id="KW-0786">Thiamine pyrophosphate</keyword>
<dbReference type="PANTHER" id="PTHR23152">
    <property type="entry name" value="2-OXOGLUTARATE DEHYDROGENASE"/>
    <property type="match status" value="1"/>
</dbReference>
<reference evidence="10" key="1">
    <citation type="journal article" date="2022" name="Int. J. Mol. Sci.">
        <title>Draft Genome of Tanacetum Coccineum: Genomic Comparison of Closely Related Tanacetum-Family Plants.</title>
        <authorList>
            <person name="Yamashiro T."/>
            <person name="Shiraishi A."/>
            <person name="Nakayama K."/>
            <person name="Satake H."/>
        </authorList>
    </citation>
    <scope>NUCLEOTIDE SEQUENCE</scope>
</reference>
<protein>
    <recommendedName>
        <fullName evidence="6">2-oxoglutarate dehydrogenase, mitochondrial</fullName>
    </recommendedName>
    <alternativeName>
        <fullName evidence="7">2-oxoglutarate dehydrogenase complex component E1</fullName>
    </alternativeName>
</protein>
<evidence type="ECO:0000256" key="8">
    <source>
        <dbReference type="SAM" id="MobiDB-lite"/>
    </source>
</evidence>
<dbReference type="PANTHER" id="PTHR23152:SF4">
    <property type="entry name" value="2-OXOADIPATE DEHYDROGENASE COMPLEX COMPONENT E1"/>
    <property type="match status" value="1"/>
</dbReference>
<dbReference type="EMBL" id="BQNB010019264">
    <property type="protein sequence ID" value="GJT83454.1"/>
    <property type="molecule type" value="Genomic_DNA"/>
</dbReference>
<reference evidence="10" key="2">
    <citation type="submission" date="2022-01" db="EMBL/GenBank/DDBJ databases">
        <authorList>
            <person name="Yamashiro T."/>
            <person name="Shiraishi A."/>
            <person name="Satake H."/>
            <person name="Nakayama K."/>
        </authorList>
    </citation>
    <scope>NUCLEOTIDE SEQUENCE</scope>
</reference>